<evidence type="ECO:0000256" key="1">
    <source>
        <dbReference type="SAM" id="MobiDB-lite"/>
    </source>
</evidence>
<dbReference type="EMBL" id="JAIZAY010000003">
    <property type="protein sequence ID" value="KAJ8046109.1"/>
    <property type="molecule type" value="Genomic_DNA"/>
</dbReference>
<keyword evidence="2" id="KW-1133">Transmembrane helix</keyword>
<keyword evidence="2" id="KW-0812">Transmembrane</keyword>
<comment type="caution">
    <text evidence="3">The sequence shown here is derived from an EMBL/GenBank/DDBJ whole genome shotgun (WGS) entry which is preliminary data.</text>
</comment>
<evidence type="ECO:0000313" key="3">
    <source>
        <dbReference type="EMBL" id="KAJ8046109.1"/>
    </source>
</evidence>
<dbReference type="OrthoDB" id="10016898at2759"/>
<dbReference type="Gene3D" id="1.20.1250.20">
    <property type="entry name" value="MFS general substrate transporter like domains"/>
    <property type="match status" value="1"/>
</dbReference>
<dbReference type="GO" id="GO:0008028">
    <property type="term" value="F:monocarboxylic acid transmembrane transporter activity"/>
    <property type="evidence" value="ECO:0007669"/>
    <property type="project" value="TreeGrafter"/>
</dbReference>
<sequence>MAENDRRNCIHLKNKWGWWITISTFFLILPVTGILSSFGVFYVKLQEEFGISDFLAGSLTLNPALERLCTIVGWRHAFQILSAGFLVVGLFFGMFFRPAPERYEDIPDEEEIMGMPLHGDRKRSVYKKPQSEPKPEPPKPEVKRRRVSTTGAHHTPKEYLKTFLQMAKAPGIVLWFSANICMNLSLIFPFVNMIKFMTTIGIPEAQGTFVLSVMGFADLIGRGGSALFGDYLPFHCVYVYPIFNGIMGVATFFLLLIGNITGMFVYAFIIGISTGIVNSMLFKACIDLFGVTILAEAWTFTLLAAGIGTTVGPTVAGATFDLTGSFDVAFIIGGTFFSLATLSTLLIPCVQKRKRWRPVRASKLSQTKDYIPAANQNVGSTMTQQPCWKPMTLTNEDDENTPALEESGKSVEIPEIPSTREEDSSAESANSASENYLVEQYVWSV</sequence>
<protein>
    <submittedName>
        <fullName evidence="3">Monocarboxylate transporter 14</fullName>
    </submittedName>
</protein>
<feature type="transmembrane region" description="Helical" evidence="2">
    <location>
        <begin position="263"/>
        <end position="281"/>
    </location>
</feature>
<keyword evidence="2" id="KW-0472">Membrane</keyword>
<keyword evidence="4" id="KW-1185">Reference proteome</keyword>
<reference evidence="3" key="1">
    <citation type="submission" date="2021-10" db="EMBL/GenBank/DDBJ databases">
        <title>Tropical sea cucumber genome reveals ecological adaptation and Cuvierian tubules defense mechanism.</title>
        <authorList>
            <person name="Chen T."/>
        </authorList>
    </citation>
    <scope>NUCLEOTIDE SEQUENCE</scope>
    <source>
        <strain evidence="3">Nanhai2018</strain>
        <tissue evidence="3">Muscle</tissue>
    </source>
</reference>
<feature type="transmembrane region" description="Helical" evidence="2">
    <location>
        <begin position="16"/>
        <end position="43"/>
    </location>
</feature>
<dbReference type="PANTHER" id="PTHR11360:SF172">
    <property type="entry name" value="MAJOR FACILITATOR SUPERFAMILY (MFS) PROFILE DOMAIN-CONTAINING PROTEIN"/>
    <property type="match status" value="1"/>
</dbReference>
<gene>
    <name evidence="3" type="ORF">HOLleu_09293</name>
</gene>
<feature type="region of interest" description="Disordered" evidence="1">
    <location>
        <begin position="124"/>
        <end position="152"/>
    </location>
</feature>
<feature type="transmembrane region" description="Helical" evidence="2">
    <location>
        <begin position="328"/>
        <end position="350"/>
    </location>
</feature>
<feature type="transmembrane region" description="Helical" evidence="2">
    <location>
        <begin position="172"/>
        <end position="191"/>
    </location>
</feature>
<dbReference type="Proteomes" id="UP001152320">
    <property type="component" value="Chromosome 3"/>
</dbReference>
<organism evidence="3 4">
    <name type="scientific">Holothuria leucospilota</name>
    <name type="common">Black long sea cucumber</name>
    <name type="synonym">Mertensiothuria leucospilota</name>
    <dbReference type="NCBI Taxonomy" id="206669"/>
    <lineage>
        <taxon>Eukaryota</taxon>
        <taxon>Metazoa</taxon>
        <taxon>Echinodermata</taxon>
        <taxon>Eleutherozoa</taxon>
        <taxon>Echinozoa</taxon>
        <taxon>Holothuroidea</taxon>
        <taxon>Aspidochirotacea</taxon>
        <taxon>Aspidochirotida</taxon>
        <taxon>Holothuriidae</taxon>
        <taxon>Holothuria</taxon>
    </lineage>
</organism>
<dbReference type="SUPFAM" id="SSF103473">
    <property type="entry name" value="MFS general substrate transporter"/>
    <property type="match status" value="1"/>
</dbReference>
<dbReference type="InterPro" id="IPR036259">
    <property type="entry name" value="MFS_trans_sf"/>
</dbReference>
<feature type="region of interest" description="Disordered" evidence="1">
    <location>
        <begin position="391"/>
        <end position="432"/>
    </location>
</feature>
<evidence type="ECO:0000313" key="4">
    <source>
        <dbReference type="Proteomes" id="UP001152320"/>
    </source>
</evidence>
<feature type="transmembrane region" description="Helical" evidence="2">
    <location>
        <begin position="288"/>
        <end position="308"/>
    </location>
</feature>
<dbReference type="InterPro" id="IPR050327">
    <property type="entry name" value="Proton-linked_MCT"/>
</dbReference>
<name>A0A9Q1HGW8_HOLLE</name>
<feature type="transmembrane region" description="Helical" evidence="2">
    <location>
        <begin position="77"/>
        <end position="96"/>
    </location>
</feature>
<feature type="transmembrane region" description="Helical" evidence="2">
    <location>
        <begin position="237"/>
        <end position="257"/>
    </location>
</feature>
<evidence type="ECO:0000256" key="2">
    <source>
        <dbReference type="SAM" id="Phobius"/>
    </source>
</evidence>
<dbReference type="AlphaFoldDB" id="A0A9Q1HGW8"/>
<feature type="compositionally biased region" description="Basic and acidic residues" evidence="1">
    <location>
        <begin position="124"/>
        <end position="141"/>
    </location>
</feature>
<dbReference type="PANTHER" id="PTHR11360">
    <property type="entry name" value="MONOCARBOXYLATE TRANSPORTER"/>
    <property type="match status" value="1"/>
</dbReference>
<accession>A0A9Q1HGW8</accession>
<proteinExistence type="predicted"/>